<evidence type="ECO:0000256" key="1">
    <source>
        <dbReference type="SAM" id="MobiDB-lite"/>
    </source>
</evidence>
<feature type="region of interest" description="Disordered" evidence="1">
    <location>
        <begin position="200"/>
        <end position="226"/>
    </location>
</feature>
<evidence type="ECO:0000313" key="3">
    <source>
        <dbReference type="Proteomes" id="UP000756921"/>
    </source>
</evidence>
<dbReference type="AlphaFoldDB" id="A0A9P6GHA4"/>
<protein>
    <submittedName>
        <fullName evidence="2">Uncharacterized protein</fullName>
    </submittedName>
</protein>
<organism evidence="2 3">
    <name type="scientific">Paraphaeosphaeria minitans</name>
    <dbReference type="NCBI Taxonomy" id="565426"/>
    <lineage>
        <taxon>Eukaryota</taxon>
        <taxon>Fungi</taxon>
        <taxon>Dikarya</taxon>
        <taxon>Ascomycota</taxon>
        <taxon>Pezizomycotina</taxon>
        <taxon>Dothideomycetes</taxon>
        <taxon>Pleosporomycetidae</taxon>
        <taxon>Pleosporales</taxon>
        <taxon>Massarineae</taxon>
        <taxon>Didymosphaeriaceae</taxon>
        <taxon>Paraphaeosphaeria</taxon>
    </lineage>
</organism>
<gene>
    <name evidence="2" type="ORF">PMIN01_07017</name>
</gene>
<evidence type="ECO:0000313" key="2">
    <source>
        <dbReference type="EMBL" id="KAF9735612.1"/>
    </source>
</evidence>
<name>A0A9P6GHA4_9PLEO</name>
<keyword evidence="3" id="KW-1185">Reference proteome</keyword>
<dbReference type="Proteomes" id="UP000756921">
    <property type="component" value="Unassembled WGS sequence"/>
</dbReference>
<proteinExistence type="predicted"/>
<comment type="caution">
    <text evidence="2">The sequence shown here is derived from an EMBL/GenBank/DDBJ whole genome shotgun (WGS) entry which is preliminary data.</text>
</comment>
<sequence>MSLRATRQHARLCEADQDALSALLQQHLSASFLARECIVILRDYFDAHNLDGSEKPDLLPIATAVYDVGRCFGAALCIGEMMGRKRLILDGTTTGVWLAVQYRFMISTDEDNIKKRWQHRPRDQHYHNPRFMTVNWINYGVSYTSRPSAWRLPLPIQHTSIFLLVRIHADAAQDGRSAFAHRSQRGAGTDMADADFRNAFSVGSLPTPGNQDSVCPPGHQPPTRPNAYSYSKERIEREMSCVCFLQRTVSDDVCALGAADAARCGLVTQFPRQAVRGKCRMQAGRANNQSRVHWAAPVDGEDNLNVAFRGRGAKGANGRAGITIPSLEGQV</sequence>
<dbReference type="EMBL" id="WJXW01000006">
    <property type="protein sequence ID" value="KAF9735612.1"/>
    <property type="molecule type" value="Genomic_DNA"/>
</dbReference>
<accession>A0A9P6GHA4</accession>
<reference evidence="2" key="1">
    <citation type="journal article" date="2020" name="Mol. Plant Microbe Interact.">
        <title>Genome Sequence of the Biocontrol Agent Coniothyrium minitans strain Conio (IMI 134523).</title>
        <authorList>
            <person name="Patel D."/>
            <person name="Shittu T.A."/>
            <person name="Baroncelli R."/>
            <person name="Muthumeenakshi S."/>
            <person name="Osborne T.H."/>
            <person name="Janganan T.K."/>
            <person name="Sreenivasaprasad S."/>
        </authorList>
    </citation>
    <scope>NUCLEOTIDE SEQUENCE</scope>
    <source>
        <strain evidence="2">Conio</strain>
    </source>
</reference>